<organism evidence="1 2">
    <name type="scientific">Marinobacter metalliresistant</name>
    <dbReference type="NCBI Taxonomy" id="2961995"/>
    <lineage>
        <taxon>Bacteria</taxon>
        <taxon>Pseudomonadati</taxon>
        <taxon>Pseudomonadota</taxon>
        <taxon>Gammaproteobacteria</taxon>
        <taxon>Pseudomonadales</taxon>
        <taxon>Marinobacteraceae</taxon>
        <taxon>Marinobacter</taxon>
    </lineage>
</organism>
<dbReference type="RefSeq" id="WP_117616968.1">
    <property type="nucleotide sequence ID" value="NZ_CP101118.1"/>
</dbReference>
<name>A0ABZ2W2H0_9GAMM</name>
<dbReference type="EMBL" id="CP101118">
    <property type="protein sequence ID" value="WZF88939.1"/>
    <property type="molecule type" value="Genomic_DNA"/>
</dbReference>
<gene>
    <name evidence="1" type="ORF">NLK58_01610</name>
</gene>
<evidence type="ECO:0000313" key="1">
    <source>
        <dbReference type="EMBL" id="WZF88939.1"/>
    </source>
</evidence>
<reference evidence="1 2" key="1">
    <citation type="submission" date="2022-07" db="EMBL/GenBank/DDBJ databases">
        <title>A copper resistant bacterium isolated from sediment samples of deep sea hydrothermal areas.</title>
        <authorList>
            <person name="Zeng X."/>
        </authorList>
    </citation>
    <scope>NUCLEOTIDE SEQUENCE [LARGE SCALE GENOMIC DNA]</scope>
    <source>
        <strain evidence="2">CuT 6</strain>
    </source>
</reference>
<protein>
    <submittedName>
        <fullName evidence="1">Pilus assembly protein PilB</fullName>
    </submittedName>
</protein>
<dbReference type="InterPro" id="IPR037257">
    <property type="entry name" value="T2SS_E_N_sf"/>
</dbReference>
<dbReference type="Proteomes" id="UP001475781">
    <property type="component" value="Chromosome"/>
</dbReference>
<dbReference type="SUPFAM" id="SSF160246">
    <property type="entry name" value="EspE N-terminal domain-like"/>
    <property type="match status" value="1"/>
</dbReference>
<accession>A0ABZ2W2H0</accession>
<keyword evidence="2" id="KW-1185">Reference proteome</keyword>
<evidence type="ECO:0000313" key="2">
    <source>
        <dbReference type="Proteomes" id="UP001475781"/>
    </source>
</evidence>
<sequence length="249" mass="27284">MRIRQGFEEKSRLGRLLVNRGYLSEGQLDEGLRIQRETGQRLGEVLIQAGWITDKELHRVLKHQSRYRNAAALVTMVTLPFQPLVTFAASNSADTSQSALEAGELYERGNLAPLTETELAAVSGQGDPTLLDRIGLVGAMAENPAGGDSQGGSPAADVIEGMKLTANIFVPVLNFLDSDLTISGVHYREGEPRYAVREDGALMLAFPERIEEIRMDNIRVTGGQGASMGNVTIQDIRFHPDSRMTIYTR</sequence>
<proteinExistence type="predicted"/>